<name>A0ABX4H4S2_9BACT</name>
<reference evidence="1" key="1">
    <citation type="submission" date="2017-08" db="EMBL/GenBank/DDBJ databases">
        <authorList>
            <person name="Alvarez-Ponce D."/>
            <person name="Weitzman C.L."/>
            <person name="Tillett R.L."/>
            <person name="Sandmeier F.C."/>
            <person name="Tracy C.R."/>
        </authorList>
    </citation>
    <scope>NUCLEOTIDE SEQUENCE [LARGE SCALE GENOMIC DNA]</scope>
    <source>
        <strain evidence="1">PS6</strain>
    </source>
</reference>
<dbReference type="EMBL" id="NQMN01000002">
    <property type="protein sequence ID" value="PAF54863.1"/>
    <property type="molecule type" value="Genomic_DNA"/>
</dbReference>
<accession>A0ABX4H4S2</accession>
<evidence type="ECO:0000313" key="2">
    <source>
        <dbReference type="Proteomes" id="UP000217033"/>
    </source>
</evidence>
<protein>
    <recommendedName>
        <fullName evidence="3">Lipopolysaccharide cholinephosphotransferase</fullName>
    </recommendedName>
</protein>
<dbReference type="Proteomes" id="UP000217033">
    <property type="component" value="Unassembled WGS sequence"/>
</dbReference>
<evidence type="ECO:0008006" key="3">
    <source>
        <dbReference type="Google" id="ProtNLM"/>
    </source>
</evidence>
<dbReference type="RefSeq" id="WP_084232470.1">
    <property type="nucleotide sequence ID" value="NZ_FWXE01000008.1"/>
</dbReference>
<gene>
    <name evidence="1" type="ORF">CJF60_03960</name>
</gene>
<comment type="caution">
    <text evidence="1">The sequence shown here is derived from an EMBL/GenBank/DDBJ whole genome shotgun (WGS) entry which is preliminary data.</text>
</comment>
<keyword evidence="2" id="KW-1185">Reference proteome</keyword>
<organism evidence="1 2">
    <name type="scientific">Mycoplasmopsis agassizii</name>
    <dbReference type="NCBI Taxonomy" id="33922"/>
    <lineage>
        <taxon>Bacteria</taxon>
        <taxon>Bacillati</taxon>
        <taxon>Mycoplasmatota</taxon>
        <taxon>Mycoplasmoidales</taxon>
        <taxon>Metamycoplasmataceae</taxon>
        <taxon>Mycoplasmopsis</taxon>
    </lineage>
</organism>
<evidence type="ECO:0000313" key="1">
    <source>
        <dbReference type="EMBL" id="PAF54863.1"/>
    </source>
</evidence>
<proteinExistence type="predicted"/>
<sequence length="232" mass="28323">MTNDNVISLLKLFDEICLKHDLFYSLARDAAFSIYKQDAFLASAKNIDVFMRIEDYETLKNYYPQFFVDSLSDSNYKILKPRFLSDNNNFKTADIYISILLLVPTKIIKIGNFDNLYFKLSRVWSRYQQDKSVFTWRFKLVKWFFLLFKKHWVPMNYKYVYELLYDREFEGYYSISSPKELRNVNWITHLTFTTHRYQYGGNYFNLLNEFKLHFHNYFGTEWESIEYDPNRK</sequence>